<keyword evidence="3 6" id="KW-0560">Oxidoreductase</keyword>
<dbReference type="InterPro" id="IPR013766">
    <property type="entry name" value="Thioredoxin_domain"/>
</dbReference>
<evidence type="ECO:0000256" key="2">
    <source>
        <dbReference type="ARBA" id="ARBA00022862"/>
    </source>
</evidence>
<comment type="function">
    <text evidence="6">Thiol-specific peroxidase that catalyzes the reduction of hydrogen peroxide and organic hydroperoxides to water and alcohols, respectively. Plays a role in cell protection against oxidative stress by detoxifying peroxides.</text>
</comment>
<dbReference type="Gene3D" id="3.40.30.10">
    <property type="entry name" value="Glutaredoxin"/>
    <property type="match status" value="1"/>
</dbReference>
<feature type="active site" description="Cysteine sulfenic acid (-SOH) intermediate" evidence="6">
    <location>
        <position position="60"/>
    </location>
</feature>
<evidence type="ECO:0000256" key="1">
    <source>
        <dbReference type="ARBA" id="ARBA00022559"/>
    </source>
</evidence>
<dbReference type="OrthoDB" id="9781543at2"/>
<dbReference type="NCBIfam" id="NF001808">
    <property type="entry name" value="PRK00522.1"/>
    <property type="match status" value="1"/>
</dbReference>
<comment type="subunit">
    <text evidence="6">Homodimer.</text>
</comment>
<dbReference type="Pfam" id="PF08534">
    <property type="entry name" value="Redoxin"/>
    <property type="match status" value="1"/>
</dbReference>
<gene>
    <name evidence="6 8" type="primary">tpx</name>
    <name evidence="8" type="ORF">CIG1485E_1655</name>
</gene>
<dbReference type="SUPFAM" id="SSF52833">
    <property type="entry name" value="Thioredoxin-like"/>
    <property type="match status" value="1"/>
</dbReference>
<evidence type="ECO:0000256" key="5">
    <source>
        <dbReference type="ARBA" id="ARBA00023284"/>
    </source>
</evidence>
<dbReference type="PROSITE" id="PS51352">
    <property type="entry name" value="THIOREDOXIN_2"/>
    <property type="match status" value="1"/>
</dbReference>
<dbReference type="eggNOG" id="COG2077">
    <property type="taxonomic scope" value="Bacteria"/>
</dbReference>
<dbReference type="PROSITE" id="PS01265">
    <property type="entry name" value="TPX"/>
    <property type="match status" value="1"/>
</dbReference>
<sequence length="178" mass="18520">MANVTLGGNPVTLEGNEINVGQVAPEVEVVGKDLSTFKVGGANGKFQILLTVPSLDTGVCATETRKFNEKMAGKNGVSVSVISMDLPFAMGRFCATEGIENVQTGSDFRAAKFGKAYGVLLKDSALEGLLARAVFIVNGDGIVIYKEIVSEIKTEPNYDAISAAVQSHGGCGCGCGMH</sequence>
<evidence type="ECO:0000256" key="3">
    <source>
        <dbReference type="ARBA" id="ARBA00023002"/>
    </source>
</evidence>
<dbReference type="InterPro" id="IPR050455">
    <property type="entry name" value="Tpx_Peroxidase_subfamily"/>
</dbReference>
<evidence type="ECO:0000313" key="8">
    <source>
        <dbReference type="EMBL" id="AII15469.1"/>
    </source>
</evidence>
<dbReference type="EMBL" id="CP009043">
    <property type="protein sequence ID" value="AII15469.1"/>
    <property type="molecule type" value="Genomic_DNA"/>
</dbReference>
<dbReference type="PANTHER" id="PTHR43110:SF1">
    <property type="entry name" value="THIOL PEROXIDASE"/>
    <property type="match status" value="1"/>
</dbReference>
<dbReference type="InterPro" id="IPR002065">
    <property type="entry name" value="TPX"/>
</dbReference>
<dbReference type="KEGG" id="caj:CIG1485E_1655"/>
<evidence type="ECO:0000256" key="6">
    <source>
        <dbReference type="HAMAP-Rule" id="MF_00269"/>
    </source>
</evidence>
<feature type="disulfide bond" description="Redox-active" evidence="6">
    <location>
        <begin position="60"/>
        <end position="94"/>
    </location>
</feature>
<dbReference type="RefSeq" id="WP_038455364.1">
    <property type="nucleotide sequence ID" value="NZ_CP009043.1"/>
</dbReference>
<dbReference type="InterPro" id="IPR013740">
    <property type="entry name" value="Redoxin"/>
</dbReference>
<keyword evidence="4 6" id="KW-1015">Disulfide bond</keyword>
<dbReference type="InterPro" id="IPR036249">
    <property type="entry name" value="Thioredoxin-like_sf"/>
</dbReference>
<evidence type="ECO:0000256" key="4">
    <source>
        <dbReference type="ARBA" id="ARBA00023157"/>
    </source>
</evidence>
<dbReference type="CDD" id="cd03014">
    <property type="entry name" value="PRX_Atyp2cys"/>
    <property type="match status" value="1"/>
</dbReference>
<keyword evidence="5 6" id="KW-0676">Redox-active center</keyword>
<dbReference type="STRING" id="1244531.CIG2463D_1853"/>
<accession>A0A076FI24</accession>
<keyword evidence="1 6" id="KW-0575">Peroxidase</keyword>
<reference evidence="9" key="1">
    <citation type="journal article" date="2014" name="Genome Announc.">
        <title>Complete Genome Sequence of Campylobacter iguaniorum Strain 1485ET, Isolated from a Bearded Dragon (Pogona vitticeps).</title>
        <authorList>
            <person name="Gilbert M.J."/>
            <person name="Miller W.G."/>
            <person name="Yee E."/>
            <person name="Kik M."/>
            <person name="Wagenaar J.A."/>
            <person name="Duim B."/>
        </authorList>
    </citation>
    <scope>NUCLEOTIDE SEQUENCE [LARGE SCALE GENOMIC DNA]</scope>
    <source>
        <strain evidence="9">1485E</strain>
    </source>
</reference>
<evidence type="ECO:0000313" key="9">
    <source>
        <dbReference type="Proteomes" id="UP000028486"/>
    </source>
</evidence>
<organism evidence="8 9">
    <name type="scientific">Campylobacter iguaniorum</name>
    <dbReference type="NCBI Taxonomy" id="1244531"/>
    <lineage>
        <taxon>Bacteria</taxon>
        <taxon>Pseudomonadati</taxon>
        <taxon>Campylobacterota</taxon>
        <taxon>Epsilonproteobacteria</taxon>
        <taxon>Campylobacterales</taxon>
        <taxon>Campylobacteraceae</taxon>
        <taxon>Campylobacter</taxon>
    </lineage>
</organism>
<keyword evidence="9" id="KW-1185">Reference proteome</keyword>
<feature type="domain" description="Thioredoxin" evidence="7">
    <location>
        <begin position="18"/>
        <end position="170"/>
    </location>
</feature>
<dbReference type="GO" id="GO:0008379">
    <property type="term" value="F:thioredoxin peroxidase activity"/>
    <property type="evidence" value="ECO:0007669"/>
    <property type="project" value="UniProtKB-UniRule"/>
</dbReference>
<dbReference type="AlphaFoldDB" id="A0A076FI24"/>
<dbReference type="InterPro" id="IPR018219">
    <property type="entry name" value="Tpx_CS"/>
</dbReference>
<comment type="catalytic activity">
    <reaction evidence="6">
        <text>a hydroperoxide + [thioredoxin]-dithiol = an alcohol + [thioredoxin]-disulfide + H2O</text>
        <dbReference type="Rhea" id="RHEA:62620"/>
        <dbReference type="Rhea" id="RHEA-COMP:10698"/>
        <dbReference type="Rhea" id="RHEA-COMP:10700"/>
        <dbReference type="ChEBI" id="CHEBI:15377"/>
        <dbReference type="ChEBI" id="CHEBI:29950"/>
        <dbReference type="ChEBI" id="CHEBI:30879"/>
        <dbReference type="ChEBI" id="CHEBI:35924"/>
        <dbReference type="ChEBI" id="CHEBI:50058"/>
        <dbReference type="EC" id="1.11.1.24"/>
    </reaction>
</comment>
<dbReference type="Proteomes" id="UP000028486">
    <property type="component" value="Chromosome"/>
</dbReference>
<comment type="miscellaneous">
    <text evidence="6">The active site is a conserved redox-active cysteine residue, the peroxidatic cysteine (C(P)), which makes the nucleophilic attack on the peroxide substrate. The peroxide oxidizes the C(P)-SH to cysteine sulfenic acid (C(P)-SOH), which then reacts with another cysteine residue, the resolving cysteine (C(R)), to form a disulfide bridge. The disulfide is subsequently reduced by an appropriate electron donor to complete the catalytic cycle. In this atypical 2-Cys peroxiredoxin, C(R) is present in the same subunit to form an intramolecular disulfide. The disulfide is subsequently reduced by thioredoxin.</text>
</comment>
<comment type="similarity">
    <text evidence="6">Belongs to the peroxiredoxin family. Tpx subfamily.</text>
</comment>
<keyword evidence="2 6" id="KW-0049">Antioxidant</keyword>
<dbReference type="PANTHER" id="PTHR43110">
    <property type="entry name" value="THIOL PEROXIDASE"/>
    <property type="match status" value="1"/>
</dbReference>
<evidence type="ECO:0000259" key="7">
    <source>
        <dbReference type="PROSITE" id="PS51352"/>
    </source>
</evidence>
<protein>
    <recommendedName>
        <fullName evidence="6">Thiol peroxidase</fullName>
        <shortName evidence="6">Tpx</shortName>
        <ecNumber evidence="6">1.11.1.24</ecNumber>
    </recommendedName>
    <alternativeName>
        <fullName evidence="6">Peroxiredoxin tpx</fullName>
        <shortName evidence="6">Prx</shortName>
    </alternativeName>
    <alternativeName>
        <fullName evidence="6">Thioredoxin peroxidase</fullName>
    </alternativeName>
    <alternativeName>
        <fullName evidence="6">Thioredoxin-dependent peroxiredoxin</fullName>
    </alternativeName>
</protein>
<dbReference type="HAMAP" id="MF_00269">
    <property type="entry name" value="Tpx"/>
    <property type="match status" value="1"/>
</dbReference>
<name>A0A076FI24_9BACT</name>
<dbReference type="EC" id="1.11.1.24" evidence="6"/>
<dbReference type="HOGENOM" id="CLU_042529_12_2_7"/>
<proteinExistence type="inferred from homology"/>